<evidence type="ECO:0000256" key="6">
    <source>
        <dbReference type="ARBA" id="ARBA00022475"/>
    </source>
</evidence>
<evidence type="ECO:0000256" key="5">
    <source>
        <dbReference type="ARBA" id="ARBA00017949"/>
    </source>
</evidence>
<dbReference type="Pfam" id="PF01514">
    <property type="entry name" value="YscJ_FliF"/>
    <property type="match status" value="1"/>
</dbReference>
<dbReference type="GO" id="GO:0071973">
    <property type="term" value="P:bacterial-type flagellum-dependent cell motility"/>
    <property type="evidence" value="ECO:0007669"/>
    <property type="project" value="InterPro"/>
</dbReference>
<evidence type="ECO:0000256" key="12">
    <source>
        <dbReference type="PIRNR" id="PIRNR004862"/>
    </source>
</evidence>
<dbReference type="Gene3D" id="3.30.300.30">
    <property type="match status" value="1"/>
</dbReference>
<evidence type="ECO:0000313" key="17">
    <source>
        <dbReference type="EMBL" id="PCI81621.1"/>
    </source>
</evidence>
<evidence type="ECO:0000259" key="16">
    <source>
        <dbReference type="Pfam" id="PF08345"/>
    </source>
</evidence>
<comment type="subcellular location">
    <subcellularLocation>
        <location evidence="2 12">Bacterial flagellum basal body</location>
    </subcellularLocation>
    <subcellularLocation>
        <location evidence="3">Cell membrane</location>
        <topology evidence="3">Multi-pass membrane protein</topology>
    </subcellularLocation>
</comment>
<evidence type="ECO:0000313" key="18">
    <source>
        <dbReference type="Proteomes" id="UP000218767"/>
    </source>
</evidence>
<feature type="transmembrane region" description="Helical" evidence="14">
    <location>
        <begin position="21"/>
        <end position="45"/>
    </location>
</feature>
<dbReference type="PRINTS" id="PR01009">
    <property type="entry name" value="FLGMRINGFLIF"/>
</dbReference>
<dbReference type="InterPro" id="IPR043427">
    <property type="entry name" value="YscJ/FliF"/>
</dbReference>
<evidence type="ECO:0000256" key="13">
    <source>
        <dbReference type="SAM" id="MobiDB-lite"/>
    </source>
</evidence>
<accession>A0A2A4XH54</accession>
<keyword evidence="6" id="KW-1003">Cell membrane</keyword>
<evidence type="ECO:0000256" key="3">
    <source>
        <dbReference type="ARBA" id="ARBA00004651"/>
    </source>
</evidence>
<keyword evidence="17" id="KW-0966">Cell projection</keyword>
<evidence type="ECO:0000256" key="10">
    <source>
        <dbReference type="ARBA" id="ARBA00023143"/>
    </source>
</evidence>
<reference evidence="18" key="1">
    <citation type="submission" date="2017-08" db="EMBL/GenBank/DDBJ databases">
        <title>A dynamic microbial community with high functional redundancy inhabits the cold, oxic subseafloor aquifer.</title>
        <authorList>
            <person name="Tully B.J."/>
            <person name="Wheat C.G."/>
            <person name="Glazer B.T."/>
            <person name="Huber J.A."/>
        </authorList>
    </citation>
    <scope>NUCLEOTIDE SEQUENCE [LARGE SCALE GENOMIC DNA]</scope>
</reference>
<feature type="compositionally biased region" description="Polar residues" evidence="13">
    <location>
        <begin position="315"/>
        <end position="332"/>
    </location>
</feature>
<keyword evidence="17" id="KW-0969">Cilium</keyword>
<feature type="domain" description="Flagellar M-ring C-terminal" evidence="16">
    <location>
        <begin position="255"/>
        <end position="427"/>
    </location>
</feature>
<dbReference type="NCBIfam" id="TIGR00206">
    <property type="entry name" value="fliF"/>
    <property type="match status" value="1"/>
</dbReference>
<keyword evidence="8 14" id="KW-1133">Transmembrane helix</keyword>
<comment type="caution">
    <text evidence="17">The sequence shown here is derived from an EMBL/GenBank/DDBJ whole genome shotgun (WGS) entry which is preliminary data.</text>
</comment>
<name>A0A2A4XH54_9GAMM</name>
<feature type="compositionally biased region" description="Low complexity" evidence="13">
    <location>
        <begin position="333"/>
        <end position="343"/>
    </location>
</feature>
<evidence type="ECO:0000256" key="8">
    <source>
        <dbReference type="ARBA" id="ARBA00022989"/>
    </source>
</evidence>
<feature type="transmembrane region" description="Helical" evidence="14">
    <location>
        <begin position="446"/>
        <end position="468"/>
    </location>
</feature>
<comment type="similarity">
    <text evidence="4 12">Belongs to the FliF family.</text>
</comment>
<dbReference type="InterPro" id="IPR045851">
    <property type="entry name" value="AMP-bd_C_sf"/>
</dbReference>
<comment type="function">
    <text evidence="1 12">The M ring may be actively involved in energy transduction.</text>
</comment>
<protein>
    <recommendedName>
        <fullName evidence="5 12">Flagellar M-ring protein</fullName>
    </recommendedName>
</protein>
<dbReference type="Pfam" id="PF08345">
    <property type="entry name" value="YscJ_FliF_C"/>
    <property type="match status" value="1"/>
</dbReference>
<evidence type="ECO:0000256" key="11">
    <source>
        <dbReference type="ARBA" id="ARBA00025936"/>
    </source>
</evidence>
<evidence type="ECO:0000256" key="2">
    <source>
        <dbReference type="ARBA" id="ARBA00004117"/>
    </source>
</evidence>
<dbReference type="InterPro" id="IPR013556">
    <property type="entry name" value="Flag_M-ring_C"/>
</dbReference>
<keyword evidence="9 14" id="KW-0472">Membrane</keyword>
<dbReference type="GO" id="GO:0009431">
    <property type="term" value="C:bacterial-type flagellum basal body, MS ring"/>
    <property type="evidence" value="ECO:0007669"/>
    <property type="project" value="InterPro"/>
</dbReference>
<dbReference type="InterPro" id="IPR000067">
    <property type="entry name" value="FlgMring_FliF"/>
</dbReference>
<dbReference type="Proteomes" id="UP000218767">
    <property type="component" value="Unassembled WGS sequence"/>
</dbReference>
<keyword evidence="7 14" id="KW-0812">Transmembrane</keyword>
<evidence type="ECO:0000256" key="9">
    <source>
        <dbReference type="ARBA" id="ARBA00023136"/>
    </source>
</evidence>
<dbReference type="PIRSF" id="PIRSF004862">
    <property type="entry name" value="FliF"/>
    <property type="match status" value="1"/>
</dbReference>
<dbReference type="PANTHER" id="PTHR30046">
    <property type="entry name" value="FLAGELLAR M-RING PROTEIN"/>
    <property type="match status" value="1"/>
</dbReference>
<dbReference type="GO" id="GO:0003774">
    <property type="term" value="F:cytoskeletal motor activity"/>
    <property type="evidence" value="ECO:0007669"/>
    <property type="project" value="InterPro"/>
</dbReference>
<proteinExistence type="inferred from homology"/>
<dbReference type="InterPro" id="IPR006182">
    <property type="entry name" value="FliF_N_dom"/>
</dbReference>
<organism evidence="17 18">
    <name type="scientific">SAR86 cluster bacterium</name>
    <dbReference type="NCBI Taxonomy" id="2030880"/>
    <lineage>
        <taxon>Bacteria</taxon>
        <taxon>Pseudomonadati</taxon>
        <taxon>Pseudomonadota</taxon>
        <taxon>Gammaproteobacteria</taxon>
        <taxon>SAR86 cluster</taxon>
    </lineage>
</organism>
<dbReference type="PANTHER" id="PTHR30046:SF0">
    <property type="entry name" value="FLAGELLAR M-RING PROTEIN"/>
    <property type="match status" value="1"/>
</dbReference>
<evidence type="ECO:0000256" key="14">
    <source>
        <dbReference type="SAM" id="Phobius"/>
    </source>
</evidence>
<comment type="subunit">
    <text evidence="11">The basal body constitutes a major portion of the flagellar organelle and consists of four rings (L,P,S, and M) mounted on a central rod. The M ring is integral to the inner membrane of the cell and may be connected to the flagellar rod via the S ring. The S (supramembrane ring) lies just distal to the M ring. The L and P rings lie in the outer membrane and the periplasmic space, respectively.</text>
</comment>
<keyword evidence="17" id="KW-0282">Flagellum</keyword>
<feature type="region of interest" description="Disordered" evidence="13">
    <location>
        <begin position="286"/>
        <end position="343"/>
    </location>
</feature>
<sequence>MSNIVSSMINLKQIATLSQLTLVRQIGFMFVVAAGIALGTSIVLWSTSSNYVALFLDMSTQDSADVISALQDSNIEYRMDASTGIISVPAERIQETKLMMASRGLPSSSSLRGYAVLEEEQGLGTSNFMEQARYHRALEQELVETIRHIQIVRNARVHLSIPKQTSFLRSVNKPSASVMIELIGLQGLSDSQLNGILHLVTSSVAGMEPSSVSIVDQRGNLLSQNIDSNLGNSNENIRLTRQFEQDYSNRITTILTPMVGTGNVRTQVSADLDFTFIETTEETYNPNNVVVRSEQTQEESSGSNTSPIEPGSLSALPSLTDVQQNPLESSSGNNQTRTNTTRNYEIDRSVSLIRRVPGTVRKLSVAVLVDLHGSETTEAALDEDPAAVAASLELDALKIERITQLVQEAIGFDAARGDTVRVIHESFVADAEILPVAPLAFWQQEWFFSTVKQVAAGLGVIFLIFGVLRPAMQLTLTSPPANSSVTALQSAGGVELTGEHIQASANGESGSVPALGNNGRSSYDQNLTEAQSLVQNEPARAARMIQNWLTNE</sequence>
<evidence type="ECO:0000256" key="7">
    <source>
        <dbReference type="ARBA" id="ARBA00022692"/>
    </source>
</evidence>
<keyword evidence="10 12" id="KW-0975">Bacterial flagellum</keyword>
<gene>
    <name evidence="17" type="primary">fliF</name>
    <name evidence="17" type="ORF">COB20_01325</name>
</gene>
<evidence type="ECO:0000256" key="4">
    <source>
        <dbReference type="ARBA" id="ARBA00007971"/>
    </source>
</evidence>
<feature type="domain" description="Flagellar M-ring N-terminal" evidence="15">
    <location>
        <begin position="47"/>
        <end position="224"/>
    </location>
</feature>
<dbReference type="GO" id="GO:0005886">
    <property type="term" value="C:plasma membrane"/>
    <property type="evidence" value="ECO:0007669"/>
    <property type="project" value="UniProtKB-SubCell"/>
</dbReference>
<feature type="compositionally biased region" description="Polar residues" evidence="13">
    <location>
        <begin position="286"/>
        <end position="307"/>
    </location>
</feature>
<dbReference type="AlphaFoldDB" id="A0A2A4XH54"/>
<evidence type="ECO:0000259" key="15">
    <source>
        <dbReference type="Pfam" id="PF01514"/>
    </source>
</evidence>
<evidence type="ECO:0000256" key="1">
    <source>
        <dbReference type="ARBA" id="ARBA00003820"/>
    </source>
</evidence>
<dbReference type="EMBL" id="NVUL01000004">
    <property type="protein sequence ID" value="PCI81621.1"/>
    <property type="molecule type" value="Genomic_DNA"/>
</dbReference>